<keyword evidence="1" id="KW-0812">Transmembrane</keyword>
<proteinExistence type="predicted"/>
<dbReference type="AlphaFoldDB" id="S0EX57"/>
<name>S0EX57_CHTCT</name>
<feature type="transmembrane region" description="Helical" evidence="1">
    <location>
        <begin position="43"/>
        <end position="61"/>
    </location>
</feature>
<organism evidence="2 3">
    <name type="scientific">Chthonomonas calidirosea (strain DSM 23976 / ICMP 18418 / T49)</name>
    <dbReference type="NCBI Taxonomy" id="1303518"/>
    <lineage>
        <taxon>Bacteria</taxon>
        <taxon>Bacillati</taxon>
        <taxon>Armatimonadota</taxon>
        <taxon>Chthonomonadia</taxon>
        <taxon>Chthonomonadales</taxon>
        <taxon>Chthonomonadaceae</taxon>
        <taxon>Chthonomonas</taxon>
    </lineage>
</organism>
<feature type="transmembrane region" description="Helical" evidence="1">
    <location>
        <begin position="196"/>
        <end position="220"/>
    </location>
</feature>
<evidence type="ECO:0000313" key="3">
    <source>
        <dbReference type="Proteomes" id="UP000014227"/>
    </source>
</evidence>
<dbReference type="EMBL" id="HF951689">
    <property type="protein sequence ID" value="CCW36506.1"/>
    <property type="molecule type" value="Genomic_DNA"/>
</dbReference>
<dbReference type="STRING" id="454171.CP488_01373"/>
<feature type="transmembrane region" description="Helical" evidence="1">
    <location>
        <begin position="12"/>
        <end position="31"/>
    </location>
</feature>
<sequence>MSLASWIVQNQNTLYLLVGAFATLGLYSVLYRENRLYRLCEHVFLGVATGYAVAFTWNNVLEPYWFQPLWMKGEWWLAVLLFPGLLYYCVFSKTYNWMARLIIGFYMGIAAGQGFQSFVNDLWPQIVNTFRPLWPHPAFSATPRHKAIPAVSPFQAFSNLLFLIILLCVLTYFFFAFEQKSRAVRGASQVGRWVMMLSFGAIFGLTMMARLALLIDRMYFLLFEVGTLPWLHTPPDRPSWVIFGILMGLVVLVLVLAHFHKPDRA</sequence>
<feature type="transmembrane region" description="Helical" evidence="1">
    <location>
        <begin position="156"/>
        <end position="175"/>
    </location>
</feature>
<dbReference type="PATRIC" id="fig|1303518.3.peg.2819"/>
<gene>
    <name evidence="2" type="ORF">CCALI_02717</name>
</gene>
<feature type="transmembrane region" description="Helical" evidence="1">
    <location>
        <begin position="97"/>
        <end position="115"/>
    </location>
</feature>
<keyword evidence="1" id="KW-1133">Transmembrane helix</keyword>
<dbReference type="RefSeq" id="WP_016484014.1">
    <property type="nucleotide sequence ID" value="NC_021487.1"/>
</dbReference>
<dbReference type="HOGENOM" id="CLU_084473_0_0_0"/>
<keyword evidence="1" id="KW-0472">Membrane</keyword>
<protein>
    <submittedName>
        <fullName evidence="2">Uncharacterized protein</fullName>
    </submittedName>
</protein>
<feature type="transmembrane region" description="Helical" evidence="1">
    <location>
        <begin position="73"/>
        <end position="90"/>
    </location>
</feature>
<feature type="transmembrane region" description="Helical" evidence="1">
    <location>
        <begin position="240"/>
        <end position="259"/>
    </location>
</feature>
<dbReference type="Proteomes" id="UP000014227">
    <property type="component" value="Chromosome I"/>
</dbReference>
<reference evidence="3" key="1">
    <citation type="submission" date="2013-03" db="EMBL/GenBank/DDBJ databases">
        <title>Genome sequence of Chthonomonas calidirosea, the first sequenced genome from the Armatimonadetes phylum (formally candidate division OP10).</title>
        <authorList>
            <person name="Lee K.C.Y."/>
            <person name="Morgan X.C."/>
            <person name="Dunfield P.F."/>
            <person name="Tamas I."/>
            <person name="Houghton K.M."/>
            <person name="Vyssotski M."/>
            <person name="Ryan J.L.J."/>
            <person name="Lagutin K."/>
            <person name="McDonald I.R."/>
            <person name="Stott M.B."/>
        </authorList>
    </citation>
    <scope>NUCLEOTIDE SEQUENCE [LARGE SCALE GENOMIC DNA]</scope>
    <source>
        <strain evidence="3">DSM 23976 / ICMP 18418 / T49</strain>
    </source>
</reference>
<dbReference type="InParanoid" id="S0EX57"/>
<evidence type="ECO:0000313" key="2">
    <source>
        <dbReference type="EMBL" id="CCW36506.1"/>
    </source>
</evidence>
<keyword evidence="3" id="KW-1185">Reference proteome</keyword>
<dbReference type="KEGG" id="ccz:CCALI_02717"/>
<evidence type="ECO:0000256" key="1">
    <source>
        <dbReference type="SAM" id="Phobius"/>
    </source>
</evidence>
<accession>S0EX57</accession>
<dbReference type="OrthoDB" id="244006at2"/>